<evidence type="ECO:0000313" key="1">
    <source>
        <dbReference type="EMBL" id="CAH0417169.1"/>
    </source>
</evidence>
<proteinExistence type="predicted"/>
<dbReference type="Proteomes" id="UP000789707">
    <property type="component" value="Unassembled WGS sequence"/>
</dbReference>
<sequence>MIKELYLKWKKRKYENFVYSLDSYEMEKLGSLLWQYGQRKGLSIEKLNSMSIPELFETILRS</sequence>
<reference evidence="1 2" key="1">
    <citation type="submission" date="2021-11" db="EMBL/GenBank/DDBJ databases">
        <authorList>
            <person name="Depoorter E."/>
        </authorList>
    </citation>
    <scope>NUCLEOTIDE SEQUENCE [LARGE SCALE GENOMIC DNA]</scope>
    <source>
        <strain evidence="1 2">LMG 24289</strain>
    </source>
</reference>
<name>A0ABN8BMW6_9LACO</name>
<accession>A0ABN8BMW6</accession>
<dbReference type="EMBL" id="CAKKNS010000007">
    <property type="protein sequence ID" value="CAH0417169.1"/>
    <property type="molecule type" value="Genomic_DNA"/>
</dbReference>
<dbReference type="RefSeq" id="WP_230097201.1">
    <property type="nucleotide sequence ID" value="NZ_CAKKNS010000007.1"/>
</dbReference>
<evidence type="ECO:0008006" key="3">
    <source>
        <dbReference type="Google" id="ProtNLM"/>
    </source>
</evidence>
<organism evidence="1 2">
    <name type="scientific">Periweissella fabaria</name>
    <dbReference type="NCBI Taxonomy" id="546157"/>
    <lineage>
        <taxon>Bacteria</taxon>
        <taxon>Bacillati</taxon>
        <taxon>Bacillota</taxon>
        <taxon>Bacilli</taxon>
        <taxon>Lactobacillales</taxon>
        <taxon>Lactobacillaceae</taxon>
        <taxon>Periweissella</taxon>
    </lineage>
</organism>
<comment type="caution">
    <text evidence="1">The sequence shown here is derived from an EMBL/GenBank/DDBJ whole genome shotgun (WGS) entry which is preliminary data.</text>
</comment>
<evidence type="ECO:0000313" key="2">
    <source>
        <dbReference type="Proteomes" id="UP000789707"/>
    </source>
</evidence>
<gene>
    <name evidence="1" type="ORF">WFA24289_01498</name>
</gene>
<protein>
    <recommendedName>
        <fullName evidence="3">FAD assembly factor SdhE</fullName>
    </recommendedName>
</protein>
<keyword evidence="2" id="KW-1185">Reference proteome</keyword>